<organism evidence="1 2">
    <name type="scientific">Trichonephila clavipes</name>
    <name type="common">Golden silk orbweaver</name>
    <name type="synonym">Nephila clavipes</name>
    <dbReference type="NCBI Taxonomy" id="2585209"/>
    <lineage>
        <taxon>Eukaryota</taxon>
        <taxon>Metazoa</taxon>
        <taxon>Ecdysozoa</taxon>
        <taxon>Arthropoda</taxon>
        <taxon>Chelicerata</taxon>
        <taxon>Arachnida</taxon>
        <taxon>Araneae</taxon>
        <taxon>Araneomorphae</taxon>
        <taxon>Entelegynae</taxon>
        <taxon>Araneoidea</taxon>
        <taxon>Nephilidae</taxon>
        <taxon>Trichonephila</taxon>
    </lineage>
</organism>
<reference evidence="1" key="1">
    <citation type="submission" date="2020-08" db="EMBL/GenBank/DDBJ databases">
        <title>Multicomponent nature underlies the extraordinary mechanical properties of spider dragline silk.</title>
        <authorList>
            <person name="Kono N."/>
            <person name="Nakamura H."/>
            <person name="Mori M."/>
            <person name="Yoshida Y."/>
            <person name="Ohtoshi R."/>
            <person name="Malay A.D."/>
            <person name="Moran D.A.P."/>
            <person name="Tomita M."/>
            <person name="Numata K."/>
            <person name="Arakawa K."/>
        </authorList>
    </citation>
    <scope>NUCLEOTIDE SEQUENCE</scope>
</reference>
<keyword evidence="2" id="KW-1185">Reference proteome</keyword>
<comment type="caution">
    <text evidence="1">The sequence shown here is derived from an EMBL/GenBank/DDBJ whole genome shotgun (WGS) entry which is preliminary data.</text>
</comment>
<gene>
    <name evidence="1" type="primary">NCL1_47888</name>
    <name evidence="1" type="ORF">TNCV_1740691</name>
</gene>
<protein>
    <submittedName>
        <fullName evidence="1">Uncharacterized protein</fullName>
    </submittedName>
</protein>
<accession>A0A8X6RGJ0</accession>
<evidence type="ECO:0000313" key="2">
    <source>
        <dbReference type="Proteomes" id="UP000887159"/>
    </source>
</evidence>
<proteinExistence type="predicted"/>
<dbReference type="AlphaFoldDB" id="A0A8X6RGJ0"/>
<sequence>MNIDRDGRTYRNCDNYSDTDKTSAHIFNCPALLVAVQEIGVQFSSTNLYADNSEQTARTVIWVHGTIWFDPIMNMTSSSSIKHSWCIPALLKLWGMPPGGA</sequence>
<dbReference type="Proteomes" id="UP000887159">
    <property type="component" value="Unassembled WGS sequence"/>
</dbReference>
<dbReference type="EMBL" id="BMAU01021142">
    <property type="protein sequence ID" value="GFX92149.1"/>
    <property type="molecule type" value="Genomic_DNA"/>
</dbReference>
<name>A0A8X6RGJ0_TRICX</name>
<evidence type="ECO:0000313" key="1">
    <source>
        <dbReference type="EMBL" id="GFX92149.1"/>
    </source>
</evidence>